<dbReference type="KEGG" id="nmg:Nmag_3821"/>
<reference evidence="2" key="1">
    <citation type="submission" date="2010-02" db="EMBL/GenBank/DDBJ databases">
        <title>Complete sequence of plasmid 1 of Natrialba magadii ATCC 43099.</title>
        <authorList>
            <consortium name="US DOE Joint Genome Institute"/>
            <person name="Lucas S."/>
            <person name="Copeland A."/>
            <person name="Lapidus A."/>
            <person name="Cheng J.-F."/>
            <person name="Bruce D."/>
            <person name="Goodwin L."/>
            <person name="Pitluck S."/>
            <person name="Davenport K."/>
            <person name="Saunders E."/>
            <person name="Detter J.C."/>
            <person name="Han C."/>
            <person name="Tapia R."/>
            <person name="Land M."/>
            <person name="Hauser L."/>
            <person name="Kyrpides N."/>
            <person name="Mikhailova N."/>
            <person name="De Castro R.E."/>
            <person name="Maupin-Furlow J.A."/>
            <person name="Woyke T."/>
        </authorList>
    </citation>
    <scope>NUCLEOTIDE SEQUENCE [LARGE SCALE GENOMIC DNA]</scope>
    <source>
        <strain evidence="2">ATCC 43099 / DSM 3394 / CCM 3739 / CIP 104546 / IAM 13178 / JCM 8861 / NBRC 102185 / NCIMB 2190 / MS3</strain>
        <plasmid evidence="2">pNMAG01</plasmid>
    </source>
</reference>
<protein>
    <submittedName>
        <fullName evidence="1">Uncharacterized protein</fullName>
    </submittedName>
</protein>
<dbReference type="HOGENOM" id="CLU_2565838_0_0_2"/>
<accession>D3T1A3</accession>
<dbReference type="Proteomes" id="UP000001879">
    <property type="component" value="Plasmid pNMAG01"/>
</dbReference>
<geneLocation type="plasmid" evidence="1 2">
    <name>pNMAG01</name>
</geneLocation>
<evidence type="ECO:0000313" key="2">
    <source>
        <dbReference type="Proteomes" id="UP000001879"/>
    </source>
</evidence>
<keyword evidence="1" id="KW-0614">Plasmid</keyword>
<name>D3T1A3_NATMM</name>
<sequence>MTVRIAGITSTEFDHRFWSLLSAHLGAAIPTLSVNTSVSHPSCDDLCAVGIDDRSGNQAHYAGYSSRHAVDRLAATGDLSA</sequence>
<keyword evidence="2" id="KW-1185">Reference proteome</keyword>
<dbReference type="AlphaFoldDB" id="D3T1A3"/>
<gene>
    <name evidence="1" type="ordered locus">Nmag_3821</name>
</gene>
<dbReference type="EMBL" id="CP001933">
    <property type="protein sequence ID" value="ADD07362.1"/>
    <property type="molecule type" value="Genomic_DNA"/>
</dbReference>
<reference evidence="1 2" key="2">
    <citation type="journal article" date="2012" name="BMC Genomics">
        <title>A comparative genomics perspective on the genetic content of the alkaliphilic haloarchaeon Natrialba magadii ATCC 43099T.</title>
        <authorList>
            <person name="Siddaramappa S."/>
            <person name="Challacombe J.F."/>
            <person name="Decastro R.E."/>
            <person name="Pfeiffer F."/>
            <person name="Sastre D.E."/>
            <person name="Gimenez M.I."/>
            <person name="Paggi R.A."/>
            <person name="Detter J.C."/>
            <person name="Davenport K.W."/>
            <person name="Goodwin L.A."/>
            <person name="Kyrpides N."/>
            <person name="Tapia R."/>
            <person name="Pitluck S."/>
            <person name="Lucas S."/>
            <person name="Woyke T."/>
            <person name="Maupin-Furlow J.A."/>
        </authorList>
    </citation>
    <scope>NUCLEOTIDE SEQUENCE [LARGE SCALE GENOMIC DNA]</scope>
    <source>
        <strain evidence="2">ATCC 43099 / DSM 3394 / CCM 3739 / CIP 104546 / IAM 13178 / JCM 8861 / NBRC 102185 / NCIMB 2190 / MS3</strain>
    </source>
</reference>
<evidence type="ECO:0000313" key="1">
    <source>
        <dbReference type="EMBL" id="ADD07362.1"/>
    </source>
</evidence>
<proteinExistence type="predicted"/>
<organism evidence="1 2">
    <name type="scientific">Natrialba magadii (strain ATCC 43099 / DSM 3394 / CCM 3739 / CIP 104546 / IAM 13178 / JCM 8861 / NBRC 102185 / NCIMB 2190 / MS3)</name>
    <name type="common">Natronobacterium magadii</name>
    <dbReference type="NCBI Taxonomy" id="547559"/>
    <lineage>
        <taxon>Archaea</taxon>
        <taxon>Methanobacteriati</taxon>
        <taxon>Methanobacteriota</taxon>
        <taxon>Stenosarchaea group</taxon>
        <taxon>Halobacteria</taxon>
        <taxon>Halobacteriales</taxon>
        <taxon>Natrialbaceae</taxon>
        <taxon>Natrialba</taxon>
    </lineage>
</organism>